<evidence type="ECO:0000313" key="2">
    <source>
        <dbReference type="EMBL" id="GJT42607.1"/>
    </source>
</evidence>
<protein>
    <submittedName>
        <fullName evidence="2">Retrovirus-related pol polyprotein from transposon TNT 1-94</fullName>
    </submittedName>
</protein>
<name>A0ABQ5DUH6_9ASTR</name>
<sequence>MVTINLPTKDTIGKDIVIPYENFDENHKKMISKNDEAKMVLYNALPKKEYERIFMCDTAQNIWDSLITTHQGNKQVKDNKIDLFVQKYEEFSITDDETIDCAFSRFNTIITSLKALDESFSSRNHVRKFLRALPSKWRPKVTAIEESKDLSKLSLDELVGNLKVYETCLVCRSFKVIEETSTPWSLSTTIQEPKNIKEVIQDESWTMAMQEELNQFKTNNVWSLVPPPKNQTIIGTKWVFKNKLDENGIVSRNKARLVAQGYNQQEGIDFDETYAPMARLESIRILLAYACAHDFKLFQMDVKSAFLNGFIKVYVSQPPGFVDFEKPNTFFKLKKALYGLKQAPKAWYDRLKAFLLDHLYTMGLVDNTLFTKKRNSHIIIVQIYVDDIIFGSTCQELCDDFSKIMHDEFEMSMMGELNFFLGLQIKQLKDGIFFNQSKYVKEMLKKFGLEDSKPIKTPMSSETKLTRDEDGEPIDDTKYRGMIGSLLYLTASCCLTSWFSKKQTALAISTTEAEYVFAGKACQQALWMKQALVDYDINAIRLSSWCPSSNSTGRTA</sequence>
<dbReference type="Pfam" id="PF07727">
    <property type="entry name" value="RVT_2"/>
    <property type="match status" value="1"/>
</dbReference>
<dbReference type="PANTHER" id="PTHR34676">
    <property type="entry name" value="DUF4219 DOMAIN-CONTAINING PROTEIN-RELATED"/>
    <property type="match status" value="1"/>
</dbReference>
<dbReference type="Proteomes" id="UP001151760">
    <property type="component" value="Unassembled WGS sequence"/>
</dbReference>
<feature type="domain" description="Reverse transcriptase Ty1/copia-type" evidence="1">
    <location>
        <begin position="219"/>
        <end position="460"/>
    </location>
</feature>
<proteinExistence type="predicted"/>
<dbReference type="EMBL" id="BQNB010015659">
    <property type="protein sequence ID" value="GJT42607.1"/>
    <property type="molecule type" value="Genomic_DNA"/>
</dbReference>
<comment type="caution">
    <text evidence="2">The sequence shown here is derived from an EMBL/GenBank/DDBJ whole genome shotgun (WGS) entry which is preliminary data.</text>
</comment>
<dbReference type="Pfam" id="PF14223">
    <property type="entry name" value="Retrotran_gag_2"/>
    <property type="match status" value="1"/>
</dbReference>
<evidence type="ECO:0000313" key="3">
    <source>
        <dbReference type="Proteomes" id="UP001151760"/>
    </source>
</evidence>
<dbReference type="SUPFAM" id="SSF56672">
    <property type="entry name" value="DNA/RNA polymerases"/>
    <property type="match status" value="1"/>
</dbReference>
<dbReference type="InterPro" id="IPR043502">
    <property type="entry name" value="DNA/RNA_pol_sf"/>
</dbReference>
<accession>A0ABQ5DUH6</accession>
<gene>
    <name evidence="2" type="ORF">Tco_0951322</name>
</gene>
<organism evidence="2 3">
    <name type="scientific">Tanacetum coccineum</name>
    <dbReference type="NCBI Taxonomy" id="301880"/>
    <lineage>
        <taxon>Eukaryota</taxon>
        <taxon>Viridiplantae</taxon>
        <taxon>Streptophyta</taxon>
        <taxon>Embryophyta</taxon>
        <taxon>Tracheophyta</taxon>
        <taxon>Spermatophyta</taxon>
        <taxon>Magnoliopsida</taxon>
        <taxon>eudicotyledons</taxon>
        <taxon>Gunneridae</taxon>
        <taxon>Pentapetalae</taxon>
        <taxon>asterids</taxon>
        <taxon>campanulids</taxon>
        <taxon>Asterales</taxon>
        <taxon>Asteraceae</taxon>
        <taxon>Asteroideae</taxon>
        <taxon>Anthemideae</taxon>
        <taxon>Anthemidinae</taxon>
        <taxon>Tanacetum</taxon>
    </lineage>
</organism>
<dbReference type="InterPro" id="IPR013103">
    <property type="entry name" value="RVT_2"/>
</dbReference>
<reference evidence="2" key="1">
    <citation type="journal article" date="2022" name="Int. J. Mol. Sci.">
        <title>Draft Genome of Tanacetum Coccineum: Genomic Comparison of Closely Related Tanacetum-Family Plants.</title>
        <authorList>
            <person name="Yamashiro T."/>
            <person name="Shiraishi A."/>
            <person name="Nakayama K."/>
            <person name="Satake H."/>
        </authorList>
    </citation>
    <scope>NUCLEOTIDE SEQUENCE</scope>
</reference>
<dbReference type="PANTHER" id="PTHR34676:SF28">
    <property type="entry name" value="ZINC FINGER, CCHC-TYPE, RIBONUCLEASE H-LIKE DOMAIN, GAG-PRE-INTEGRASE DOMAIN PROTEIN-RELATED"/>
    <property type="match status" value="1"/>
</dbReference>
<reference evidence="2" key="2">
    <citation type="submission" date="2022-01" db="EMBL/GenBank/DDBJ databases">
        <authorList>
            <person name="Yamashiro T."/>
            <person name="Shiraishi A."/>
            <person name="Satake H."/>
            <person name="Nakayama K."/>
        </authorList>
    </citation>
    <scope>NUCLEOTIDE SEQUENCE</scope>
</reference>
<keyword evidence="3" id="KW-1185">Reference proteome</keyword>
<evidence type="ECO:0000259" key="1">
    <source>
        <dbReference type="Pfam" id="PF07727"/>
    </source>
</evidence>